<sequence>MTTYELTSKRGLGSLKLGFVNGYLIMIEMDFKEPLKPDTYDTLMMTIPYQEDKLDVMKALGFTISELLPPNKKIALFCGMYKEVHGIPYKASRIDGARIKEFKITEEILKHYFKSENFLFKGKHSITNLLQHYNVLLQEMKSADQPKTNHPNKYDREYEIKLKGKNLSEYWAHLRGLGFKPVKDRFGNTVDWN</sequence>
<dbReference type="Proteomes" id="UP000000310">
    <property type="component" value="Chromosome"/>
</dbReference>
<dbReference type="EMBL" id="CP002545">
    <property type="protein sequence ID" value="ADY51532.1"/>
    <property type="molecule type" value="Genomic_DNA"/>
</dbReference>
<dbReference type="AlphaFoldDB" id="F0SAT7"/>
<protein>
    <submittedName>
        <fullName evidence="1">Uncharacterized protein</fullName>
    </submittedName>
</protein>
<keyword evidence="2" id="KW-1185">Reference proteome</keyword>
<dbReference type="RefSeq" id="WP_013632032.1">
    <property type="nucleotide sequence ID" value="NC_015177.1"/>
</dbReference>
<reference evidence="1 2" key="1">
    <citation type="journal article" date="2011" name="Stand. Genomic Sci.">
        <title>Complete genome sequence of the gliding, heparinolytic Pedobacter saltans type strain (113).</title>
        <authorList>
            <person name="Liolios K."/>
            <person name="Sikorski J."/>
            <person name="Lu M."/>
            <person name="Nolan M."/>
            <person name="Lapidus A."/>
            <person name="Lucas S."/>
            <person name="Hammon N."/>
            <person name="Deshpande S."/>
            <person name="Cheng J.F."/>
            <person name="Tapia R."/>
            <person name="Han C."/>
            <person name="Goodwin L."/>
            <person name="Pitluck S."/>
            <person name="Huntemann M."/>
            <person name="Ivanova N."/>
            <person name="Pagani I."/>
            <person name="Mavromatis K."/>
            <person name="Ovchinikova G."/>
            <person name="Pati A."/>
            <person name="Chen A."/>
            <person name="Palaniappan K."/>
            <person name="Land M."/>
            <person name="Hauser L."/>
            <person name="Brambilla E.M."/>
            <person name="Kotsyurbenko O."/>
            <person name="Rohde M."/>
            <person name="Tindall B.J."/>
            <person name="Abt B."/>
            <person name="Goker M."/>
            <person name="Detter J.C."/>
            <person name="Woyke T."/>
            <person name="Bristow J."/>
            <person name="Eisen J.A."/>
            <person name="Markowitz V."/>
            <person name="Hugenholtz P."/>
            <person name="Klenk H.P."/>
            <person name="Kyrpides N.C."/>
        </authorList>
    </citation>
    <scope>NUCLEOTIDE SEQUENCE [LARGE SCALE GENOMIC DNA]</scope>
    <source>
        <strain evidence="2">ATCC 51119 / DSM 12145 / JCM 21818 / LMG 10337 / NBRC 100064 / NCIMB 13643</strain>
    </source>
</reference>
<evidence type="ECO:0000313" key="1">
    <source>
        <dbReference type="EMBL" id="ADY51532.1"/>
    </source>
</evidence>
<name>F0SAT7_PSESL</name>
<organism evidence="1 2">
    <name type="scientific">Pseudopedobacter saltans (strain ATCC 51119 / DSM 12145 / JCM 21818 / CCUG 39354 / LMG 10337 / NBRC 100064 / NCIMB 13643)</name>
    <name type="common">Pedobacter saltans</name>
    <dbReference type="NCBI Taxonomy" id="762903"/>
    <lineage>
        <taxon>Bacteria</taxon>
        <taxon>Pseudomonadati</taxon>
        <taxon>Bacteroidota</taxon>
        <taxon>Sphingobacteriia</taxon>
        <taxon>Sphingobacteriales</taxon>
        <taxon>Sphingobacteriaceae</taxon>
        <taxon>Pseudopedobacter</taxon>
    </lineage>
</organism>
<proteinExistence type="predicted"/>
<dbReference type="STRING" id="762903.Pedsa_0960"/>
<gene>
    <name evidence="1" type="ordered locus">Pedsa_0960</name>
</gene>
<evidence type="ECO:0000313" key="2">
    <source>
        <dbReference type="Proteomes" id="UP000000310"/>
    </source>
</evidence>
<reference evidence="2" key="2">
    <citation type="submission" date="2011-02" db="EMBL/GenBank/DDBJ databases">
        <title>The complete genome of Pedobacter saltans DSM 12145.</title>
        <authorList>
            <consortium name="US DOE Joint Genome Institute (JGI-PGF)"/>
            <person name="Lucas S."/>
            <person name="Copeland A."/>
            <person name="Lapidus A."/>
            <person name="Bruce D."/>
            <person name="Goodwin L."/>
            <person name="Pitluck S."/>
            <person name="Kyrpides N."/>
            <person name="Mavromatis K."/>
            <person name="Pagani I."/>
            <person name="Ivanova N."/>
            <person name="Ovchinnikova G."/>
            <person name="Lu M."/>
            <person name="Detter J.C."/>
            <person name="Han C."/>
            <person name="Land M."/>
            <person name="Hauser L."/>
            <person name="Markowitz V."/>
            <person name="Cheng J.-F."/>
            <person name="Hugenholtz P."/>
            <person name="Woyke T."/>
            <person name="Wu D."/>
            <person name="Tindall B."/>
            <person name="Pomrenke H.G."/>
            <person name="Brambilla E."/>
            <person name="Klenk H.-P."/>
            <person name="Eisen J.A."/>
        </authorList>
    </citation>
    <scope>NUCLEOTIDE SEQUENCE [LARGE SCALE GENOMIC DNA]</scope>
    <source>
        <strain evidence="2">ATCC 51119 / DSM 12145 / JCM 21818 / LMG 10337 / NBRC 100064 / NCIMB 13643</strain>
    </source>
</reference>
<dbReference type="KEGG" id="psn:Pedsa_0960"/>
<dbReference type="HOGENOM" id="CLU_1407718_0_0_10"/>
<dbReference type="OrthoDB" id="796836at2"/>
<accession>F0SAT7</accession>